<evidence type="ECO:0000313" key="2">
    <source>
        <dbReference type="Proteomes" id="UP001162131"/>
    </source>
</evidence>
<dbReference type="AlphaFoldDB" id="A0AAU9J7W6"/>
<sequence>MKPTHRTPVSQEVATMIVLLSQAAENHGKGSLYALLAYIDYFLPGISQAGRDLNILFAAPQPVHQYCCHEPIRVFPHCRSPYFELQDHYSHEWRALSMSAEK</sequence>
<organism evidence="1 2">
    <name type="scientific">Blepharisma stoltei</name>
    <dbReference type="NCBI Taxonomy" id="1481888"/>
    <lineage>
        <taxon>Eukaryota</taxon>
        <taxon>Sar</taxon>
        <taxon>Alveolata</taxon>
        <taxon>Ciliophora</taxon>
        <taxon>Postciliodesmatophora</taxon>
        <taxon>Heterotrichea</taxon>
        <taxon>Heterotrichida</taxon>
        <taxon>Blepharismidae</taxon>
        <taxon>Blepharisma</taxon>
    </lineage>
</organism>
<dbReference type="Proteomes" id="UP001162131">
    <property type="component" value="Unassembled WGS sequence"/>
</dbReference>
<name>A0AAU9J7W6_9CILI</name>
<comment type="caution">
    <text evidence="1">The sequence shown here is derived from an EMBL/GenBank/DDBJ whole genome shotgun (WGS) entry which is preliminary data.</text>
</comment>
<evidence type="ECO:0000313" key="1">
    <source>
        <dbReference type="EMBL" id="CAG9317833.1"/>
    </source>
</evidence>
<dbReference type="EMBL" id="CAJZBQ010000018">
    <property type="protein sequence ID" value="CAG9317833.1"/>
    <property type="molecule type" value="Genomic_DNA"/>
</dbReference>
<gene>
    <name evidence="1" type="ORF">BSTOLATCC_MIC19130</name>
</gene>
<reference evidence="1" key="1">
    <citation type="submission" date="2021-09" db="EMBL/GenBank/DDBJ databases">
        <authorList>
            <consortium name="AG Swart"/>
            <person name="Singh M."/>
            <person name="Singh A."/>
            <person name="Seah K."/>
            <person name="Emmerich C."/>
        </authorList>
    </citation>
    <scope>NUCLEOTIDE SEQUENCE</scope>
    <source>
        <strain evidence="1">ATCC30299</strain>
    </source>
</reference>
<proteinExistence type="predicted"/>
<keyword evidence="2" id="KW-1185">Reference proteome</keyword>
<protein>
    <submittedName>
        <fullName evidence="1">Uncharacterized protein</fullName>
    </submittedName>
</protein>
<accession>A0AAU9J7W6</accession>